<dbReference type="InterPro" id="IPR011991">
    <property type="entry name" value="ArsR-like_HTH"/>
</dbReference>
<dbReference type="PANTHER" id="PTHR33154">
    <property type="entry name" value="TRANSCRIPTIONAL REGULATOR, ARSR FAMILY"/>
    <property type="match status" value="1"/>
</dbReference>
<dbReference type="OrthoDB" id="9798835at2"/>
<proteinExistence type="predicted"/>
<dbReference type="InterPro" id="IPR036390">
    <property type="entry name" value="WH_DNA-bd_sf"/>
</dbReference>
<dbReference type="PANTHER" id="PTHR33154:SF18">
    <property type="entry name" value="ARSENICAL RESISTANCE OPERON REPRESSOR"/>
    <property type="match status" value="1"/>
</dbReference>
<evidence type="ECO:0000256" key="3">
    <source>
        <dbReference type="ARBA" id="ARBA00023163"/>
    </source>
</evidence>
<feature type="domain" description="HTH arsR-type" evidence="4">
    <location>
        <begin position="1"/>
        <end position="90"/>
    </location>
</feature>
<name>A0A1I0D8A9_9FIRM</name>
<dbReference type="PRINTS" id="PR00778">
    <property type="entry name" value="HTHARSR"/>
</dbReference>
<keyword evidence="1" id="KW-0805">Transcription regulation</keyword>
<evidence type="ECO:0000313" key="5">
    <source>
        <dbReference type="EMBL" id="SET28126.1"/>
    </source>
</evidence>
<dbReference type="Pfam" id="PF01022">
    <property type="entry name" value="HTH_5"/>
    <property type="match status" value="1"/>
</dbReference>
<dbReference type="NCBIfam" id="NF033788">
    <property type="entry name" value="HTH_metalloreg"/>
    <property type="match status" value="1"/>
</dbReference>
<dbReference type="PROSITE" id="PS00846">
    <property type="entry name" value="HTH_ARSR_1"/>
    <property type="match status" value="1"/>
</dbReference>
<dbReference type="SMART" id="SM00418">
    <property type="entry name" value="HTH_ARSR"/>
    <property type="match status" value="1"/>
</dbReference>
<organism evidence="5 6">
    <name type="scientific">Natronincola peptidivorans</name>
    <dbReference type="NCBI Taxonomy" id="426128"/>
    <lineage>
        <taxon>Bacteria</taxon>
        <taxon>Bacillati</taxon>
        <taxon>Bacillota</taxon>
        <taxon>Clostridia</taxon>
        <taxon>Peptostreptococcales</taxon>
        <taxon>Natronincolaceae</taxon>
        <taxon>Natronincola</taxon>
    </lineage>
</organism>
<protein>
    <submittedName>
        <fullName evidence="5">Transcriptional regulator, ArsR family</fullName>
    </submittedName>
</protein>
<reference evidence="5 6" key="1">
    <citation type="submission" date="2016-10" db="EMBL/GenBank/DDBJ databases">
        <authorList>
            <person name="de Groot N.N."/>
        </authorList>
    </citation>
    <scope>NUCLEOTIDE SEQUENCE [LARGE SCALE GENOMIC DNA]</scope>
    <source>
        <strain evidence="5 6">DSM 18979</strain>
    </source>
</reference>
<dbReference type="InterPro" id="IPR051081">
    <property type="entry name" value="HTH_MetalResp_TranReg"/>
</dbReference>
<evidence type="ECO:0000259" key="4">
    <source>
        <dbReference type="PROSITE" id="PS50987"/>
    </source>
</evidence>
<dbReference type="STRING" id="426128.SAMN05660297_01899"/>
<dbReference type="InterPro" id="IPR018334">
    <property type="entry name" value="ArsR_HTH"/>
</dbReference>
<keyword evidence="2" id="KW-0238">DNA-binding</keyword>
<keyword evidence="6" id="KW-1185">Reference proteome</keyword>
<dbReference type="PROSITE" id="PS50987">
    <property type="entry name" value="HTH_ARSR_2"/>
    <property type="match status" value="1"/>
</dbReference>
<dbReference type="InterPro" id="IPR001845">
    <property type="entry name" value="HTH_ArsR_DNA-bd_dom"/>
</dbReference>
<dbReference type="Gene3D" id="1.10.10.10">
    <property type="entry name" value="Winged helix-like DNA-binding domain superfamily/Winged helix DNA-binding domain"/>
    <property type="match status" value="1"/>
</dbReference>
<dbReference type="GO" id="GO:0003700">
    <property type="term" value="F:DNA-binding transcription factor activity"/>
    <property type="evidence" value="ECO:0007669"/>
    <property type="project" value="InterPro"/>
</dbReference>
<dbReference type="AlphaFoldDB" id="A0A1I0D8A9"/>
<dbReference type="EMBL" id="FOHU01000007">
    <property type="protein sequence ID" value="SET28126.1"/>
    <property type="molecule type" value="Genomic_DNA"/>
</dbReference>
<evidence type="ECO:0000313" key="6">
    <source>
        <dbReference type="Proteomes" id="UP000199568"/>
    </source>
</evidence>
<evidence type="ECO:0000256" key="2">
    <source>
        <dbReference type="ARBA" id="ARBA00023125"/>
    </source>
</evidence>
<dbReference type="GO" id="GO:0003677">
    <property type="term" value="F:DNA binding"/>
    <property type="evidence" value="ECO:0007669"/>
    <property type="project" value="UniProtKB-KW"/>
</dbReference>
<accession>A0A1I0D8A9</accession>
<dbReference type="Proteomes" id="UP000199568">
    <property type="component" value="Unassembled WGS sequence"/>
</dbReference>
<dbReference type="SUPFAM" id="SSF46785">
    <property type="entry name" value="Winged helix' DNA-binding domain"/>
    <property type="match status" value="1"/>
</dbReference>
<dbReference type="RefSeq" id="WP_090442826.1">
    <property type="nucleotide sequence ID" value="NZ_FOHU01000007.1"/>
</dbReference>
<gene>
    <name evidence="5" type="ORF">SAMN05660297_01899</name>
</gene>
<dbReference type="InterPro" id="IPR036388">
    <property type="entry name" value="WH-like_DNA-bd_sf"/>
</dbReference>
<keyword evidence="3" id="KW-0804">Transcription</keyword>
<sequence>MKKYVEIFKALSDENRLKILLMLTYGELCANDIQEQLELTQPTISHHMKVLQKADLIRLDRRGKWMYYAINSQKAHELCKLVQEITTVCEARGCGSSQDCYNQQMKKE</sequence>
<dbReference type="CDD" id="cd00090">
    <property type="entry name" value="HTH_ARSR"/>
    <property type="match status" value="1"/>
</dbReference>
<evidence type="ECO:0000256" key="1">
    <source>
        <dbReference type="ARBA" id="ARBA00023015"/>
    </source>
</evidence>